<evidence type="ECO:0000313" key="2">
    <source>
        <dbReference type="EMBL" id="AAP77621.1"/>
    </source>
</evidence>
<dbReference type="HOGENOM" id="CLU_2806560_0_0_7"/>
<feature type="compositionally biased region" description="Low complexity" evidence="1">
    <location>
        <begin position="9"/>
        <end position="23"/>
    </location>
</feature>
<evidence type="ECO:0000256" key="1">
    <source>
        <dbReference type="SAM" id="MobiDB-lite"/>
    </source>
</evidence>
<dbReference type="KEGG" id="hhe:HH_1024"/>
<gene>
    <name evidence="2" type="ordered locus">HH_1024</name>
</gene>
<dbReference type="Proteomes" id="UP000002495">
    <property type="component" value="Chromosome"/>
</dbReference>
<dbReference type="RefSeq" id="WP_011115864.1">
    <property type="nucleotide sequence ID" value="NC_004917.1"/>
</dbReference>
<organism evidence="2 3">
    <name type="scientific">Helicobacter hepaticus (strain ATCC 51449 / 3B1)</name>
    <dbReference type="NCBI Taxonomy" id="235279"/>
    <lineage>
        <taxon>Bacteria</taxon>
        <taxon>Pseudomonadati</taxon>
        <taxon>Campylobacterota</taxon>
        <taxon>Epsilonproteobacteria</taxon>
        <taxon>Campylobacterales</taxon>
        <taxon>Helicobacteraceae</taxon>
        <taxon>Helicobacter</taxon>
    </lineage>
</organism>
<dbReference type="AlphaFoldDB" id="Q7VHE3"/>
<sequence>MGMPISFNQPIPQIIPTTPVVPQSNPRKDEETYKLDSLKMHETRMPEVTYSLESLVVSKGLLLNTKA</sequence>
<name>Q7VHE3_HELHP</name>
<dbReference type="EMBL" id="AE017125">
    <property type="protein sequence ID" value="AAP77621.1"/>
    <property type="molecule type" value="Genomic_DNA"/>
</dbReference>
<accession>Q7VHE3</accession>
<protein>
    <submittedName>
        <fullName evidence="2">Uncharacterized protein</fullName>
    </submittedName>
</protein>
<proteinExistence type="predicted"/>
<feature type="region of interest" description="Disordered" evidence="1">
    <location>
        <begin position="1"/>
        <end position="29"/>
    </location>
</feature>
<reference evidence="2 3" key="1">
    <citation type="journal article" date="2003" name="Proc. Natl. Acad. Sci. U.S.A.">
        <title>The complete genome sequence of the carcinogenic bacterium Helicobacter hepaticus.</title>
        <authorList>
            <person name="Suerbaum S."/>
            <person name="Josenhans C."/>
            <person name="Sterzenbach T."/>
            <person name="Drescher B."/>
            <person name="Brandt P."/>
            <person name="Bell M."/>
            <person name="Droege M."/>
            <person name="Fartmann B."/>
            <person name="Fischer H.-P."/>
            <person name="Ge Z."/>
            <person name="Hoerster A."/>
            <person name="Holland R."/>
            <person name="Klein K."/>
            <person name="Koenig J."/>
            <person name="Macko L."/>
            <person name="Mendz G.L."/>
            <person name="Nyakatura G."/>
            <person name="Schauer D.B."/>
            <person name="Shen Z."/>
            <person name="Weber J."/>
            <person name="Frosch M."/>
            <person name="Fox J.G."/>
        </authorList>
    </citation>
    <scope>NUCLEOTIDE SEQUENCE [LARGE SCALE GENOMIC DNA]</scope>
    <source>
        <strain evidence="3">ATCC 51449 / 3B1</strain>
    </source>
</reference>
<evidence type="ECO:0000313" key="3">
    <source>
        <dbReference type="Proteomes" id="UP000002495"/>
    </source>
</evidence>
<keyword evidence="3" id="KW-1185">Reference proteome</keyword>